<dbReference type="EMBL" id="ML736801">
    <property type="protein sequence ID" value="KAE8401429.1"/>
    <property type="molecule type" value="Genomic_DNA"/>
</dbReference>
<feature type="region of interest" description="Disordered" evidence="1">
    <location>
        <begin position="1"/>
        <end position="28"/>
    </location>
</feature>
<dbReference type="GeneID" id="43664190"/>
<evidence type="ECO:0000313" key="3">
    <source>
        <dbReference type="Proteomes" id="UP000325579"/>
    </source>
</evidence>
<accession>A0A5N7D557</accession>
<evidence type="ECO:0000256" key="1">
    <source>
        <dbReference type="SAM" id="MobiDB-lite"/>
    </source>
</evidence>
<dbReference type="RefSeq" id="XP_031938748.1">
    <property type="nucleotide sequence ID" value="XM_032079499.1"/>
</dbReference>
<keyword evidence="3" id="KW-1185">Reference proteome</keyword>
<protein>
    <submittedName>
        <fullName evidence="2">Uncharacterized protein</fullName>
    </submittedName>
</protein>
<organism evidence="2 3">
    <name type="scientific">Aspergillus pseudonomiae</name>
    <dbReference type="NCBI Taxonomy" id="1506151"/>
    <lineage>
        <taxon>Eukaryota</taxon>
        <taxon>Fungi</taxon>
        <taxon>Dikarya</taxon>
        <taxon>Ascomycota</taxon>
        <taxon>Pezizomycotina</taxon>
        <taxon>Eurotiomycetes</taxon>
        <taxon>Eurotiomycetidae</taxon>
        <taxon>Eurotiales</taxon>
        <taxon>Aspergillaceae</taxon>
        <taxon>Aspergillus</taxon>
        <taxon>Aspergillus subgen. Circumdati</taxon>
    </lineage>
</organism>
<dbReference type="Proteomes" id="UP000325579">
    <property type="component" value="Unassembled WGS sequence"/>
</dbReference>
<proteinExistence type="predicted"/>
<sequence>MMHVSGHWKTRASRRRPVGSSHEKDSTRKECFRVIMPGAGSGYGGQRVPEVGPVTSGASTVLEKSKKQYLVGLGYYTAGYNLQSSGLFHMHDGYATGQRSTVIGISNASSIMIHNPLHSEVRPSQTHRQVIWKPIPMIWDTPQRPFEAAYGACLSGKRLSNSADTFARRLSA</sequence>
<reference evidence="2 3" key="1">
    <citation type="submission" date="2019-04" db="EMBL/GenBank/DDBJ databases">
        <authorList>
            <consortium name="DOE Joint Genome Institute"/>
            <person name="Mondo S."/>
            <person name="Kjaerbolling I."/>
            <person name="Vesth T."/>
            <person name="Frisvad J.C."/>
            <person name="Nybo J.L."/>
            <person name="Theobald S."/>
            <person name="Kildgaard S."/>
            <person name="Isbrandt T."/>
            <person name="Kuo A."/>
            <person name="Sato A."/>
            <person name="Lyhne E.K."/>
            <person name="Kogle M.E."/>
            <person name="Wiebenga A."/>
            <person name="Kun R.S."/>
            <person name="Lubbers R.J."/>
            <person name="Makela M.R."/>
            <person name="Barry K."/>
            <person name="Chovatia M."/>
            <person name="Clum A."/>
            <person name="Daum C."/>
            <person name="Haridas S."/>
            <person name="He G."/>
            <person name="LaButti K."/>
            <person name="Lipzen A."/>
            <person name="Riley R."/>
            <person name="Salamov A."/>
            <person name="Simmons B.A."/>
            <person name="Magnuson J.K."/>
            <person name="Henrissat B."/>
            <person name="Mortensen U.H."/>
            <person name="Larsen T.O."/>
            <person name="Devries R.P."/>
            <person name="Grigoriev I.V."/>
            <person name="Machida M."/>
            <person name="Baker S.E."/>
            <person name="Andersen M.R."/>
            <person name="Cantor M.N."/>
            <person name="Hua S.X."/>
        </authorList>
    </citation>
    <scope>NUCLEOTIDE SEQUENCE [LARGE SCALE GENOMIC DNA]</scope>
    <source>
        <strain evidence="2 3">CBS 119388</strain>
    </source>
</reference>
<gene>
    <name evidence="2" type="ORF">BDV37DRAFT_182093</name>
</gene>
<accession>A0A5N6HZ76</accession>
<name>A0A5N6HZ76_9EURO</name>
<feature type="compositionally biased region" description="Basic residues" evidence="1">
    <location>
        <begin position="1"/>
        <end position="17"/>
    </location>
</feature>
<dbReference type="AlphaFoldDB" id="A0A5N6HZ76"/>
<evidence type="ECO:0000313" key="2">
    <source>
        <dbReference type="EMBL" id="KAE8401429.1"/>
    </source>
</evidence>